<dbReference type="EMBL" id="KV014124">
    <property type="protein sequence ID" value="KZV22679.1"/>
    <property type="molecule type" value="Genomic_DNA"/>
</dbReference>
<reference evidence="1 2" key="1">
    <citation type="journal article" date="2015" name="Proc. Natl. Acad. Sci. U.S.A.">
        <title>The resurrection genome of Boea hygrometrica: A blueprint for survival of dehydration.</title>
        <authorList>
            <person name="Xiao L."/>
            <person name="Yang G."/>
            <person name="Zhang L."/>
            <person name="Yang X."/>
            <person name="Zhao S."/>
            <person name="Ji Z."/>
            <person name="Zhou Q."/>
            <person name="Hu M."/>
            <person name="Wang Y."/>
            <person name="Chen M."/>
            <person name="Xu Y."/>
            <person name="Jin H."/>
            <person name="Xiao X."/>
            <person name="Hu G."/>
            <person name="Bao F."/>
            <person name="Hu Y."/>
            <person name="Wan P."/>
            <person name="Li L."/>
            <person name="Deng X."/>
            <person name="Kuang T."/>
            <person name="Xiang C."/>
            <person name="Zhu J.K."/>
            <person name="Oliver M.J."/>
            <person name="He Y."/>
        </authorList>
    </citation>
    <scope>NUCLEOTIDE SEQUENCE [LARGE SCALE GENOMIC DNA]</scope>
    <source>
        <strain evidence="2">cv. XS01</strain>
    </source>
</reference>
<proteinExistence type="predicted"/>
<evidence type="ECO:0000313" key="2">
    <source>
        <dbReference type="Proteomes" id="UP000250235"/>
    </source>
</evidence>
<evidence type="ECO:0000313" key="1">
    <source>
        <dbReference type="EMBL" id="KZV22679.1"/>
    </source>
</evidence>
<accession>A0A2Z7ATC9</accession>
<sequence length="185" mass="20505">MTKSDPTSYLVAAKLAEVPDDESLSLEALLRALRAKSFPPSVTPKEPITNIRCSQGIQIGGVNWITRSLPKIAPEDKGKRFLVEIPKGNPVKETINLIFAVLEFFVKIRDSVFVGTKRSNQAKRFDKIVQQQLEADVQKQGSTRKRHVLVTVTHVGISSKSSLCICWFIDVSTGFDDVGATSSFW</sequence>
<name>A0A2Z7ATC9_9LAMI</name>
<dbReference type="Proteomes" id="UP000250235">
    <property type="component" value="Unassembled WGS sequence"/>
</dbReference>
<keyword evidence="2" id="KW-1185">Reference proteome</keyword>
<organism evidence="1 2">
    <name type="scientific">Dorcoceras hygrometricum</name>
    <dbReference type="NCBI Taxonomy" id="472368"/>
    <lineage>
        <taxon>Eukaryota</taxon>
        <taxon>Viridiplantae</taxon>
        <taxon>Streptophyta</taxon>
        <taxon>Embryophyta</taxon>
        <taxon>Tracheophyta</taxon>
        <taxon>Spermatophyta</taxon>
        <taxon>Magnoliopsida</taxon>
        <taxon>eudicotyledons</taxon>
        <taxon>Gunneridae</taxon>
        <taxon>Pentapetalae</taxon>
        <taxon>asterids</taxon>
        <taxon>lamiids</taxon>
        <taxon>Lamiales</taxon>
        <taxon>Gesneriaceae</taxon>
        <taxon>Didymocarpoideae</taxon>
        <taxon>Trichosporeae</taxon>
        <taxon>Loxocarpinae</taxon>
        <taxon>Dorcoceras</taxon>
    </lineage>
</organism>
<dbReference type="AlphaFoldDB" id="A0A2Z7ATC9"/>
<protein>
    <submittedName>
        <fullName evidence="1">Uncharacterized protein</fullName>
    </submittedName>
</protein>
<gene>
    <name evidence="1" type="ORF">F511_42489</name>
</gene>